<dbReference type="Proteomes" id="UP000215027">
    <property type="component" value="Chromosome I"/>
</dbReference>
<protein>
    <submittedName>
        <fullName evidence="2">Uncharacterized protein</fullName>
    </submittedName>
</protein>
<accession>A0A160T8W1</accession>
<feature type="region of interest" description="Disordered" evidence="1">
    <location>
        <begin position="37"/>
        <end position="71"/>
    </location>
</feature>
<evidence type="ECO:0000313" key="3">
    <source>
        <dbReference type="Proteomes" id="UP000215027"/>
    </source>
</evidence>
<evidence type="ECO:0000313" key="2">
    <source>
        <dbReference type="EMBL" id="CUS05420.2"/>
    </source>
</evidence>
<feature type="compositionally biased region" description="Pro residues" evidence="1">
    <location>
        <begin position="55"/>
        <end position="71"/>
    </location>
</feature>
<dbReference type="AlphaFoldDB" id="A0A160T8W1"/>
<dbReference type="EMBL" id="LN890655">
    <property type="protein sequence ID" value="CUS05420.2"/>
    <property type="molecule type" value="Genomic_DNA"/>
</dbReference>
<keyword evidence="3" id="KW-1185">Reference proteome</keyword>
<name>A0A160T8W1_9CHLR</name>
<sequence length="92" mass="9559">MKRRIDWIRGLVAAVLIVGSLGVALWTIAPVAGDSPAELPTATPPMVGTSDPSTPIAPYPPPVDPYPPPGDGYPAPYPGPVMFLPAVLEAYP</sequence>
<dbReference type="RefSeq" id="WP_157913263.1">
    <property type="nucleotide sequence ID" value="NZ_LN890655.1"/>
</dbReference>
<evidence type="ECO:0000256" key="1">
    <source>
        <dbReference type="SAM" id="MobiDB-lite"/>
    </source>
</evidence>
<dbReference type="KEGG" id="pbf:CFX0092_A3542"/>
<gene>
    <name evidence="2" type="ORF">CFX0092_A3542</name>
</gene>
<proteinExistence type="predicted"/>
<reference evidence="2" key="1">
    <citation type="submission" date="2016-01" db="EMBL/GenBank/DDBJ databases">
        <authorList>
            <person name="Mcilroy J.S."/>
            <person name="Karst M S."/>
            <person name="Albertsen M."/>
        </authorList>
    </citation>
    <scope>NUCLEOTIDE SEQUENCE</scope>
    <source>
        <strain evidence="2">Cfx-K</strain>
    </source>
</reference>
<organism evidence="2 3">
    <name type="scientific">Candidatus Promineifilum breve</name>
    <dbReference type="NCBI Taxonomy" id="1806508"/>
    <lineage>
        <taxon>Bacteria</taxon>
        <taxon>Bacillati</taxon>
        <taxon>Chloroflexota</taxon>
        <taxon>Ardenticatenia</taxon>
        <taxon>Candidatus Promineifilales</taxon>
        <taxon>Candidatus Promineifilaceae</taxon>
        <taxon>Candidatus Promineifilum</taxon>
    </lineage>
</organism>